<evidence type="ECO:0000313" key="11">
    <source>
        <dbReference type="EMBL" id="MCA9308439.1"/>
    </source>
</evidence>
<evidence type="ECO:0000256" key="5">
    <source>
        <dbReference type="ARBA" id="ARBA00022694"/>
    </source>
</evidence>
<evidence type="ECO:0000256" key="6">
    <source>
        <dbReference type="ARBA" id="ARBA00022723"/>
    </source>
</evidence>
<evidence type="ECO:0000256" key="10">
    <source>
        <dbReference type="ARBA" id="ARBA00032441"/>
    </source>
</evidence>
<name>A0A955EE24_UNCKA</name>
<keyword evidence="6" id="KW-0479">Metal-binding</keyword>
<proteinExistence type="inferred from homology"/>
<keyword evidence="4" id="KW-0963">Cytoplasm</keyword>
<evidence type="ECO:0000256" key="2">
    <source>
        <dbReference type="ARBA" id="ARBA00007599"/>
    </source>
</evidence>
<comment type="caution">
    <text evidence="11">The sequence shown here is derived from an EMBL/GenBank/DDBJ whole genome shotgun (WGS) entry which is preliminary data.</text>
</comment>
<feature type="non-terminal residue" evidence="11">
    <location>
        <position position="93"/>
    </location>
</feature>
<evidence type="ECO:0000256" key="4">
    <source>
        <dbReference type="ARBA" id="ARBA00022490"/>
    </source>
</evidence>
<gene>
    <name evidence="11" type="primary">tsaE</name>
    <name evidence="11" type="ORF">KC980_02925</name>
</gene>
<keyword evidence="5" id="KW-0819">tRNA processing</keyword>
<protein>
    <recommendedName>
        <fullName evidence="3">tRNA threonylcarbamoyladenosine biosynthesis protein TsaE</fullName>
    </recommendedName>
    <alternativeName>
        <fullName evidence="10">t(6)A37 threonylcarbamoyladenosine biosynthesis protein TsaE</fullName>
    </alternativeName>
</protein>
<dbReference type="PANTHER" id="PTHR33540">
    <property type="entry name" value="TRNA THREONYLCARBAMOYLADENOSINE BIOSYNTHESIS PROTEIN TSAE"/>
    <property type="match status" value="1"/>
</dbReference>
<dbReference type="AlphaFoldDB" id="A0A955EE24"/>
<comment type="subcellular location">
    <subcellularLocation>
        <location evidence="1">Cytoplasm</location>
    </subcellularLocation>
</comment>
<dbReference type="EMBL" id="JAGQNX010000087">
    <property type="protein sequence ID" value="MCA9308439.1"/>
    <property type="molecule type" value="Genomic_DNA"/>
</dbReference>
<dbReference type="GO" id="GO:0046872">
    <property type="term" value="F:metal ion binding"/>
    <property type="evidence" value="ECO:0007669"/>
    <property type="project" value="UniProtKB-KW"/>
</dbReference>
<dbReference type="PANTHER" id="PTHR33540:SF2">
    <property type="entry name" value="TRNA THREONYLCARBAMOYLADENOSINE BIOSYNTHESIS PROTEIN TSAE"/>
    <property type="match status" value="1"/>
</dbReference>
<dbReference type="InterPro" id="IPR003442">
    <property type="entry name" value="T6A_TsaE"/>
</dbReference>
<evidence type="ECO:0000256" key="1">
    <source>
        <dbReference type="ARBA" id="ARBA00004496"/>
    </source>
</evidence>
<dbReference type="InterPro" id="IPR027417">
    <property type="entry name" value="P-loop_NTPase"/>
</dbReference>
<organism evidence="11 12">
    <name type="scientific">candidate division WWE3 bacterium</name>
    <dbReference type="NCBI Taxonomy" id="2053526"/>
    <lineage>
        <taxon>Bacteria</taxon>
        <taxon>Katanobacteria</taxon>
    </lineage>
</organism>
<reference evidence="11" key="2">
    <citation type="journal article" date="2021" name="Microbiome">
        <title>Successional dynamics and alternative stable states in a saline activated sludge microbial community over 9 years.</title>
        <authorList>
            <person name="Wang Y."/>
            <person name="Ye J."/>
            <person name="Ju F."/>
            <person name="Liu L."/>
            <person name="Boyd J.A."/>
            <person name="Deng Y."/>
            <person name="Parks D.H."/>
            <person name="Jiang X."/>
            <person name="Yin X."/>
            <person name="Woodcroft B.J."/>
            <person name="Tyson G.W."/>
            <person name="Hugenholtz P."/>
            <person name="Polz M.F."/>
            <person name="Zhang T."/>
        </authorList>
    </citation>
    <scope>NUCLEOTIDE SEQUENCE</scope>
    <source>
        <strain evidence="11">HKST-UBA79</strain>
    </source>
</reference>
<dbReference type="NCBIfam" id="TIGR00150">
    <property type="entry name" value="T6A_YjeE"/>
    <property type="match status" value="1"/>
</dbReference>
<reference evidence="11" key="1">
    <citation type="submission" date="2020-04" db="EMBL/GenBank/DDBJ databases">
        <authorList>
            <person name="Zhang T."/>
        </authorList>
    </citation>
    <scope>NUCLEOTIDE SEQUENCE</scope>
    <source>
        <strain evidence="11">HKST-UBA79</strain>
    </source>
</reference>
<dbReference type="SUPFAM" id="SSF52540">
    <property type="entry name" value="P-loop containing nucleoside triphosphate hydrolases"/>
    <property type="match status" value="1"/>
</dbReference>
<dbReference type="Pfam" id="PF02367">
    <property type="entry name" value="TsaE"/>
    <property type="match status" value="1"/>
</dbReference>
<keyword evidence="9" id="KW-0460">Magnesium</keyword>
<accession>A0A955EE24</accession>
<dbReference type="GO" id="GO:0005524">
    <property type="term" value="F:ATP binding"/>
    <property type="evidence" value="ECO:0007669"/>
    <property type="project" value="UniProtKB-KW"/>
</dbReference>
<dbReference type="Proteomes" id="UP000740557">
    <property type="component" value="Unassembled WGS sequence"/>
</dbReference>
<evidence type="ECO:0000256" key="8">
    <source>
        <dbReference type="ARBA" id="ARBA00022840"/>
    </source>
</evidence>
<evidence type="ECO:0000313" key="12">
    <source>
        <dbReference type="Proteomes" id="UP000740557"/>
    </source>
</evidence>
<evidence type="ECO:0000256" key="9">
    <source>
        <dbReference type="ARBA" id="ARBA00022842"/>
    </source>
</evidence>
<keyword evidence="7" id="KW-0547">Nucleotide-binding</keyword>
<evidence type="ECO:0000256" key="3">
    <source>
        <dbReference type="ARBA" id="ARBA00019010"/>
    </source>
</evidence>
<evidence type="ECO:0000256" key="7">
    <source>
        <dbReference type="ARBA" id="ARBA00022741"/>
    </source>
</evidence>
<comment type="similarity">
    <text evidence="2">Belongs to the TsaE family.</text>
</comment>
<sequence>MEVLSKTTETTKELACRIALDLEENTVLALHGDLGSGKTTFTRYLVDALGINARVQSPTFILHRHYSSEDKTKLINTVHHLDLYRLTQPSELE</sequence>
<keyword evidence="8" id="KW-0067">ATP-binding</keyword>
<dbReference type="GO" id="GO:0002949">
    <property type="term" value="P:tRNA threonylcarbamoyladenosine modification"/>
    <property type="evidence" value="ECO:0007669"/>
    <property type="project" value="InterPro"/>
</dbReference>
<dbReference type="Gene3D" id="3.40.50.300">
    <property type="entry name" value="P-loop containing nucleotide triphosphate hydrolases"/>
    <property type="match status" value="1"/>
</dbReference>
<dbReference type="GO" id="GO:0005737">
    <property type="term" value="C:cytoplasm"/>
    <property type="evidence" value="ECO:0007669"/>
    <property type="project" value="UniProtKB-SubCell"/>
</dbReference>